<reference evidence="9 10" key="1">
    <citation type="submission" date="2015-12" db="EMBL/GenBank/DDBJ databases">
        <title>Dictyostelia acquired genes for synthesis and detection of signals that induce cell-type specialization by lateral gene transfer from prokaryotes.</title>
        <authorList>
            <person name="Gloeckner G."/>
            <person name="Schaap P."/>
        </authorList>
    </citation>
    <scope>NUCLEOTIDE SEQUENCE [LARGE SCALE GENOMIC DNA]</scope>
    <source>
        <strain evidence="9 10">TK</strain>
    </source>
</reference>
<dbReference type="FunCoup" id="A0A152A9J2">
    <property type="interactions" value="574"/>
</dbReference>
<feature type="domain" description="LIM zinc-binding" evidence="8">
    <location>
        <begin position="584"/>
        <end position="644"/>
    </location>
</feature>
<keyword evidence="4 5" id="KW-0440">LIM domain</keyword>
<comment type="caution">
    <text evidence="9">The sequence shown here is derived from an EMBL/GenBank/DDBJ whole genome shotgun (WGS) entry which is preliminary data.</text>
</comment>
<dbReference type="GO" id="GO:0003779">
    <property type="term" value="F:actin binding"/>
    <property type="evidence" value="ECO:0007669"/>
    <property type="project" value="InterPro"/>
</dbReference>
<evidence type="ECO:0000256" key="5">
    <source>
        <dbReference type="PROSITE-ProRule" id="PRU00125"/>
    </source>
</evidence>
<dbReference type="InParanoid" id="A0A152A9J2"/>
<feature type="domain" description="LIM zinc-binding" evidence="8">
    <location>
        <begin position="523"/>
        <end position="581"/>
    </location>
</feature>
<dbReference type="Proteomes" id="UP000076078">
    <property type="component" value="Unassembled WGS sequence"/>
</dbReference>
<feature type="compositionally biased region" description="Low complexity" evidence="6">
    <location>
        <begin position="301"/>
        <end position="314"/>
    </location>
</feature>
<dbReference type="STRING" id="361077.A0A152A9J2"/>
<evidence type="ECO:0000256" key="1">
    <source>
        <dbReference type="ARBA" id="ARBA00022723"/>
    </source>
</evidence>
<dbReference type="InterPro" id="IPR036872">
    <property type="entry name" value="CH_dom_sf"/>
</dbReference>
<sequence length="698" mass="76917">MIKASWSDESAFNLELALKESRTWIEAVVGQKFPSDDFQASVKDGVFLCKLINQIKPGIVPKINQQQSDFAKRENLTFFIKAAKQLGLKDTQLFDTNDVYESKRIRNTAISLYWLGRAARGISTYKGPQLNLLAFKKMNCSSCKKPIEDKNYLATLTQQWHTACAVCCNCSCNLDPHKPFYMDDKSNPWCSNCMTGAMKIGSGSGTSSPGTGKHKHDHSDSCSNCHGSLEKGYVPEGDQKFCAAKCICDLCKGPLLSDFSVIDGKKICNDCSCSSCGKSLQDGYFEDGLAKFCEPCAKKNQNKNNNSPSSSSKSPTHDHSHHNHPHDHGHKPTTTTTNNMNTNNNNNNNNKCKVCPTAIDKKPKKHNDRDKFCQPHEDERCCGKCDKEIVGSAIEAHGKNYHADTCFSCDKCQKKLGPKDTIKKSSTTGRPLCGPCATHSKGDCAGCNKPVTGGGLEALDDKVFHPACFKCKKCQKQLTGDYVDINNEAYCQPCSKSVPPSSSTGSPSSGGSPFITSGWGVNDKCYSCSKGLFGEVAKIQDVYYHKGCYHCQDCKCSLLTGYYPHDRKPYCKKCSDKIQESQSSNCSKCSKPIISGAIVKVGTHQYHKACFSCTTCNKQIGDGSTFTRFAKPYCRDCFNLQKLVCVKCRNQITDEYHESQDGKTYCAKCAPVENTHIHGAKISNGWTIDPRSGKKTFR</sequence>
<organism evidence="9 10">
    <name type="scientific">Tieghemostelium lacteum</name>
    <name type="common">Slime mold</name>
    <name type="synonym">Dictyostelium lacteum</name>
    <dbReference type="NCBI Taxonomy" id="361077"/>
    <lineage>
        <taxon>Eukaryota</taxon>
        <taxon>Amoebozoa</taxon>
        <taxon>Evosea</taxon>
        <taxon>Eumycetozoa</taxon>
        <taxon>Dictyostelia</taxon>
        <taxon>Dictyosteliales</taxon>
        <taxon>Raperosteliaceae</taxon>
        <taxon>Tieghemostelium</taxon>
    </lineage>
</organism>
<dbReference type="OrthoDB" id="15627at2759"/>
<evidence type="ECO:0000256" key="3">
    <source>
        <dbReference type="ARBA" id="ARBA00022833"/>
    </source>
</evidence>
<name>A0A152A9J2_TIELA</name>
<keyword evidence="2" id="KW-0677">Repeat</keyword>
<dbReference type="PROSITE" id="PS50021">
    <property type="entry name" value="CH"/>
    <property type="match status" value="1"/>
</dbReference>
<dbReference type="GO" id="GO:0031032">
    <property type="term" value="P:actomyosin structure organization"/>
    <property type="evidence" value="ECO:0007669"/>
    <property type="project" value="InterPro"/>
</dbReference>
<keyword evidence="1 5" id="KW-0479">Metal-binding</keyword>
<keyword evidence="10" id="KW-1185">Reference proteome</keyword>
<dbReference type="GO" id="GO:0046872">
    <property type="term" value="F:metal ion binding"/>
    <property type="evidence" value="ECO:0007669"/>
    <property type="project" value="UniProtKB-KW"/>
</dbReference>
<feature type="domain" description="LIM zinc-binding" evidence="8">
    <location>
        <begin position="442"/>
        <end position="501"/>
    </location>
</feature>
<evidence type="ECO:0000313" key="9">
    <source>
        <dbReference type="EMBL" id="KYR02890.1"/>
    </source>
</evidence>
<dbReference type="PANTHER" id="PTHR24207">
    <property type="entry name" value="ZYX102 PROTEIN"/>
    <property type="match status" value="1"/>
</dbReference>
<dbReference type="SUPFAM" id="SSF57716">
    <property type="entry name" value="Glucocorticoid receptor-like (DNA-binding domain)"/>
    <property type="match status" value="1"/>
</dbReference>
<dbReference type="InterPro" id="IPR001715">
    <property type="entry name" value="CH_dom"/>
</dbReference>
<dbReference type="PROSITE" id="PS00478">
    <property type="entry name" value="LIM_DOMAIN_1"/>
    <property type="match status" value="3"/>
</dbReference>
<dbReference type="CDD" id="cd21208">
    <property type="entry name" value="CH_LMO7-like"/>
    <property type="match status" value="1"/>
</dbReference>
<dbReference type="PRINTS" id="PR00888">
    <property type="entry name" value="SM22CALPONIN"/>
</dbReference>
<evidence type="ECO:0000313" key="10">
    <source>
        <dbReference type="Proteomes" id="UP000076078"/>
    </source>
</evidence>
<feature type="region of interest" description="Disordered" evidence="6">
    <location>
        <begin position="301"/>
        <end position="348"/>
    </location>
</feature>
<protein>
    <submittedName>
        <fullName evidence="9">LIM-type zinc finger-containing protein</fullName>
    </submittedName>
</protein>
<dbReference type="PRINTS" id="PR00889">
    <property type="entry name" value="CALPONIN"/>
</dbReference>
<evidence type="ECO:0000259" key="8">
    <source>
        <dbReference type="PROSITE" id="PS50023"/>
    </source>
</evidence>
<gene>
    <name evidence="9" type="ORF">DLAC_00368</name>
</gene>
<dbReference type="InterPro" id="IPR001997">
    <property type="entry name" value="Calponin/LIMCH1"/>
</dbReference>
<dbReference type="PANTHER" id="PTHR24207:SF2">
    <property type="entry name" value="ZYX102 PROTEIN"/>
    <property type="match status" value="1"/>
</dbReference>
<evidence type="ECO:0000256" key="6">
    <source>
        <dbReference type="SAM" id="MobiDB-lite"/>
    </source>
</evidence>
<accession>A0A152A9J2</accession>
<evidence type="ECO:0000259" key="7">
    <source>
        <dbReference type="PROSITE" id="PS50021"/>
    </source>
</evidence>
<feature type="domain" description="Calponin-homology (CH)" evidence="7">
    <location>
        <begin position="15"/>
        <end position="120"/>
    </location>
</feature>
<dbReference type="Pfam" id="PF00412">
    <property type="entry name" value="LIM"/>
    <property type="match status" value="5"/>
</dbReference>
<evidence type="ECO:0000256" key="2">
    <source>
        <dbReference type="ARBA" id="ARBA00022737"/>
    </source>
</evidence>
<dbReference type="Gene3D" id="1.10.418.10">
    <property type="entry name" value="Calponin-like domain"/>
    <property type="match status" value="1"/>
</dbReference>
<feature type="compositionally biased region" description="Basic residues" evidence="6">
    <location>
        <begin position="319"/>
        <end position="331"/>
    </location>
</feature>
<dbReference type="PROSITE" id="PS50023">
    <property type="entry name" value="LIM_DOMAIN_2"/>
    <property type="match status" value="4"/>
</dbReference>
<dbReference type="SUPFAM" id="SSF47576">
    <property type="entry name" value="Calponin-homology domain, CH-domain"/>
    <property type="match status" value="1"/>
</dbReference>
<proteinExistence type="predicted"/>
<dbReference type="CDD" id="cd08368">
    <property type="entry name" value="LIM"/>
    <property type="match status" value="4"/>
</dbReference>
<keyword evidence="3 5" id="KW-0862">Zinc</keyword>
<dbReference type="SMART" id="SM00132">
    <property type="entry name" value="LIM"/>
    <property type="match status" value="6"/>
</dbReference>
<dbReference type="InterPro" id="IPR001781">
    <property type="entry name" value="Znf_LIM"/>
</dbReference>
<dbReference type="Gene3D" id="2.10.110.10">
    <property type="entry name" value="Cysteine Rich Protein"/>
    <property type="match status" value="5"/>
</dbReference>
<evidence type="ECO:0000256" key="4">
    <source>
        <dbReference type="ARBA" id="ARBA00023038"/>
    </source>
</evidence>
<dbReference type="OMA" id="ISKYCEP"/>
<feature type="compositionally biased region" description="Low complexity" evidence="6">
    <location>
        <begin position="332"/>
        <end position="348"/>
    </location>
</feature>
<dbReference type="InterPro" id="IPR003096">
    <property type="entry name" value="SM22_calponin"/>
</dbReference>
<dbReference type="EMBL" id="LODT01000001">
    <property type="protein sequence ID" value="KYR02890.1"/>
    <property type="molecule type" value="Genomic_DNA"/>
</dbReference>
<dbReference type="AlphaFoldDB" id="A0A152A9J2"/>
<dbReference type="SMART" id="SM00033">
    <property type="entry name" value="CH"/>
    <property type="match status" value="1"/>
</dbReference>
<feature type="domain" description="LIM zinc-binding" evidence="8">
    <location>
        <begin position="138"/>
        <end position="200"/>
    </location>
</feature>
<dbReference type="Pfam" id="PF00307">
    <property type="entry name" value="CH"/>
    <property type="match status" value="1"/>
</dbReference>